<protein>
    <submittedName>
        <fullName evidence="4">Efflux transporter outer membrane subunit</fullName>
    </submittedName>
</protein>
<dbReference type="NCBIfam" id="TIGR01845">
    <property type="entry name" value="outer_NodT"/>
    <property type="match status" value="1"/>
</dbReference>
<evidence type="ECO:0000256" key="2">
    <source>
        <dbReference type="RuleBase" id="RU362097"/>
    </source>
</evidence>
<dbReference type="PANTHER" id="PTHR30203">
    <property type="entry name" value="OUTER MEMBRANE CATION EFFLUX PROTEIN"/>
    <property type="match status" value="1"/>
</dbReference>
<comment type="similarity">
    <text evidence="1 2">Belongs to the outer membrane factor (OMF) (TC 1.B.17) family.</text>
</comment>
<keyword evidence="2" id="KW-0564">Palmitate</keyword>
<dbReference type="InterPro" id="IPR010131">
    <property type="entry name" value="MdtP/NodT-like"/>
</dbReference>
<evidence type="ECO:0000256" key="1">
    <source>
        <dbReference type="ARBA" id="ARBA00007613"/>
    </source>
</evidence>
<proteinExistence type="inferred from homology"/>
<comment type="caution">
    <text evidence="4">The sequence shown here is derived from an EMBL/GenBank/DDBJ whole genome shotgun (WGS) entry which is preliminary data.</text>
</comment>
<keyword evidence="2" id="KW-0449">Lipoprotein</keyword>
<keyword evidence="5" id="KW-1185">Reference proteome</keyword>
<dbReference type="PROSITE" id="PS51257">
    <property type="entry name" value="PROKAR_LIPOPROTEIN"/>
    <property type="match status" value="1"/>
</dbReference>
<keyword evidence="3" id="KW-0175">Coiled coil</keyword>
<feature type="coiled-coil region" evidence="3">
    <location>
        <begin position="390"/>
        <end position="417"/>
    </location>
</feature>
<sequence>MKTNQLKIVLAVLSVSTIISCNVSKDTFLPTNALPESYRGTDVTTDSSSIADISWKNFYTDVALQTLIDSAITRNNDLQIAIKNIEIAQKKYTQSKWNNVPRLDLAISASTTNPSDNSFTGKNLGQALGQQHLDDYSTSLSLSWEADIWGKIKNQNKEAFVSYLQSAEVSKAVKTTLVADVSKGYYNLLMLDSQLAIAKKNVQLNDSTTTIIKLQYNSGLVSSLAIQQSEALQLNAQQLVPKLEQNIAIQENALSVLTGDFPNSKIRTASINEIQIKDSLAVGIPSSLVQRRPDVHSAELALQIANARVGISKANLYPTLKITAQGGLNSFESSNWFNMPASLFGTALGGLTQPLLNNKKLRTNYNIAIIERDKAVIQFRQAVLIAVSEVADALVKLDKLQEQIDFLQQRVTILNKATFNANLLFKNGMADYLEVCLVLAWVDHYFVKN</sequence>
<dbReference type="Pfam" id="PF02321">
    <property type="entry name" value="OEP"/>
    <property type="match status" value="2"/>
</dbReference>
<dbReference type="SUPFAM" id="SSF56954">
    <property type="entry name" value="Outer membrane efflux proteins (OEP)"/>
    <property type="match status" value="1"/>
</dbReference>
<name>A0ABV4KEH2_9FLAO</name>
<evidence type="ECO:0000313" key="4">
    <source>
        <dbReference type="EMBL" id="MEZ7516039.1"/>
    </source>
</evidence>
<keyword evidence="2" id="KW-0812">Transmembrane</keyword>
<evidence type="ECO:0000313" key="5">
    <source>
        <dbReference type="Proteomes" id="UP001568894"/>
    </source>
</evidence>
<organism evidence="4 5">
    <name type="scientific">Flavobacterium frigidarium</name>
    <dbReference type="NCBI Taxonomy" id="99286"/>
    <lineage>
        <taxon>Bacteria</taxon>
        <taxon>Pseudomonadati</taxon>
        <taxon>Bacteroidota</taxon>
        <taxon>Flavobacteriia</taxon>
        <taxon>Flavobacteriales</taxon>
        <taxon>Flavobacteriaceae</taxon>
        <taxon>Flavobacterium</taxon>
    </lineage>
</organism>
<gene>
    <name evidence="4" type="ORF">QO192_12185</name>
</gene>
<accession>A0ABV4KEH2</accession>
<dbReference type="Gene3D" id="1.20.1600.10">
    <property type="entry name" value="Outer membrane efflux proteins (OEP)"/>
    <property type="match status" value="1"/>
</dbReference>
<evidence type="ECO:0000256" key="3">
    <source>
        <dbReference type="SAM" id="Coils"/>
    </source>
</evidence>
<reference evidence="4 5" key="1">
    <citation type="submission" date="2023-05" db="EMBL/GenBank/DDBJ databases">
        <title>Adaptations of aquatic viruses from atmosphere-close ecosystems of the Central Arctic Ocean.</title>
        <authorList>
            <person name="Rahlff J."/>
            <person name="Holmfeldt K."/>
        </authorList>
    </citation>
    <scope>NUCLEOTIDE SEQUENCE [LARGE SCALE GENOMIC DNA]</scope>
    <source>
        <strain evidence="4 5">Arc14</strain>
    </source>
</reference>
<keyword evidence="2" id="KW-1134">Transmembrane beta strand</keyword>
<dbReference type="Gene3D" id="2.20.200.10">
    <property type="entry name" value="Outer membrane efflux proteins (OEP)"/>
    <property type="match status" value="1"/>
</dbReference>
<dbReference type="EMBL" id="JASMRN010000009">
    <property type="protein sequence ID" value="MEZ7516039.1"/>
    <property type="molecule type" value="Genomic_DNA"/>
</dbReference>
<dbReference type="RefSeq" id="WP_371570978.1">
    <property type="nucleotide sequence ID" value="NZ_JASMRN010000009.1"/>
</dbReference>
<dbReference type="InterPro" id="IPR003423">
    <property type="entry name" value="OMP_efflux"/>
</dbReference>
<comment type="subcellular location">
    <subcellularLocation>
        <location evidence="2">Cell membrane</location>
        <topology evidence="2">Lipid-anchor</topology>
    </subcellularLocation>
</comment>
<dbReference type="Proteomes" id="UP001568894">
    <property type="component" value="Unassembled WGS sequence"/>
</dbReference>
<dbReference type="PANTHER" id="PTHR30203:SF33">
    <property type="entry name" value="BLR4455 PROTEIN"/>
    <property type="match status" value="1"/>
</dbReference>
<keyword evidence="2" id="KW-0472">Membrane</keyword>